<dbReference type="OrthoDB" id="445896at2759"/>
<feature type="compositionally biased region" description="Polar residues" evidence="5">
    <location>
        <begin position="177"/>
        <end position="188"/>
    </location>
</feature>
<dbReference type="PROSITE" id="PS52027">
    <property type="entry name" value="ZF_C2HC_C3H"/>
    <property type="match status" value="1"/>
</dbReference>
<evidence type="ECO:0000259" key="7">
    <source>
        <dbReference type="PROSITE" id="PS52027"/>
    </source>
</evidence>
<dbReference type="EMBL" id="DS113328">
    <property type="protein sequence ID" value="EAY10972.1"/>
    <property type="molecule type" value="Genomic_DNA"/>
</dbReference>
<dbReference type="SUPFAM" id="SSF47769">
    <property type="entry name" value="SAM/Pointed domain"/>
    <property type="match status" value="1"/>
</dbReference>
<keyword evidence="9" id="KW-1185">Reference proteome</keyword>
<dbReference type="AlphaFoldDB" id="A2E8N3"/>
<dbReference type="CDD" id="cd09487">
    <property type="entry name" value="SAM_superfamily"/>
    <property type="match status" value="1"/>
</dbReference>
<dbReference type="InterPro" id="IPR049899">
    <property type="entry name" value="Znf_C2HC_C3H"/>
</dbReference>
<sequence>MDYTKWSPKELAQQLKNLGFEAYARNFRINDLKGSHLPFLTEEHLKEMGITKIGHRILLMKRIKQIINGENPTPVHLSGAPANHDSRPSSTYSSSPSTPQETEHNIPQRVMQRRQQQEQQQTQQSEEESSNQYDLRQSVHSKLRYLSQKQPEEDNTAQLSSRSRNSRIQPAPEKETFSTAASNSSDAGQTEGDGKVTCQYCGRRLAPDAARRHIPVCAKIRGKLMKK</sequence>
<dbReference type="Proteomes" id="UP000001542">
    <property type="component" value="Unassembled WGS sequence"/>
</dbReference>
<feature type="domain" description="C2HC/C3H-type" evidence="7">
    <location>
        <begin position="194"/>
        <end position="223"/>
    </location>
</feature>
<evidence type="ECO:0000256" key="5">
    <source>
        <dbReference type="SAM" id="MobiDB-lite"/>
    </source>
</evidence>
<dbReference type="PROSITE" id="PS50105">
    <property type="entry name" value="SAM_DOMAIN"/>
    <property type="match status" value="1"/>
</dbReference>
<keyword evidence="1" id="KW-0479">Metal-binding</keyword>
<evidence type="ECO:0000259" key="6">
    <source>
        <dbReference type="PROSITE" id="PS50105"/>
    </source>
</evidence>
<dbReference type="VEuPathDB" id="TrichDB:TVAG_446740"/>
<reference evidence="8" key="1">
    <citation type="submission" date="2006-10" db="EMBL/GenBank/DDBJ databases">
        <authorList>
            <person name="Amadeo P."/>
            <person name="Zhao Q."/>
            <person name="Wortman J."/>
            <person name="Fraser-Liggett C."/>
            <person name="Carlton J."/>
        </authorList>
    </citation>
    <scope>NUCLEOTIDE SEQUENCE</scope>
    <source>
        <strain evidence="8">G3</strain>
    </source>
</reference>
<proteinExistence type="predicted"/>
<evidence type="ECO:0000256" key="4">
    <source>
        <dbReference type="PROSITE-ProRule" id="PRU01371"/>
    </source>
</evidence>
<dbReference type="KEGG" id="tva:4768910"/>
<dbReference type="RefSeq" id="XP_001323195.1">
    <property type="nucleotide sequence ID" value="XM_001323160.1"/>
</dbReference>
<dbReference type="SMART" id="SM00454">
    <property type="entry name" value="SAM"/>
    <property type="match status" value="1"/>
</dbReference>
<evidence type="ECO:0000256" key="1">
    <source>
        <dbReference type="ARBA" id="ARBA00022723"/>
    </source>
</evidence>
<evidence type="ECO:0000256" key="3">
    <source>
        <dbReference type="ARBA" id="ARBA00022833"/>
    </source>
</evidence>
<dbReference type="VEuPathDB" id="TrichDB:TVAGG3_0343870"/>
<feature type="domain" description="SAM" evidence="6">
    <location>
        <begin position="6"/>
        <end position="69"/>
    </location>
</feature>
<name>A2E8N3_TRIV3</name>
<dbReference type="GO" id="GO:0008270">
    <property type="term" value="F:zinc ion binding"/>
    <property type="evidence" value="ECO:0007669"/>
    <property type="project" value="UniProtKB-KW"/>
</dbReference>
<dbReference type="InterPro" id="IPR001660">
    <property type="entry name" value="SAM"/>
</dbReference>
<accession>A2E8N3</accession>
<dbReference type="Pfam" id="PF07647">
    <property type="entry name" value="SAM_2"/>
    <property type="match status" value="1"/>
</dbReference>
<keyword evidence="3" id="KW-0862">Zinc</keyword>
<dbReference type="InterPro" id="IPR013761">
    <property type="entry name" value="SAM/pointed_sf"/>
</dbReference>
<dbReference type="InParanoid" id="A2E8N3"/>
<feature type="compositionally biased region" description="Low complexity" evidence="5">
    <location>
        <begin position="108"/>
        <end position="124"/>
    </location>
</feature>
<organism evidence="8 9">
    <name type="scientific">Trichomonas vaginalis (strain ATCC PRA-98 / G3)</name>
    <dbReference type="NCBI Taxonomy" id="412133"/>
    <lineage>
        <taxon>Eukaryota</taxon>
        <taxon>Metamonada</taxon>
        <taxon>Parabasalia</taxon>
        <taxon>Trichomonadida</taxon>
        <taxon>Trichomonadidae</taxon>
        <taxon>Trichomonas</taxon>
    </lineage>
</organism>
<feature type="region of interest" description="Disordered" evidence="5">
    <location>
        <begin position="70"/>
        <end position="194"/>
    </location>
</feature>
<evidence type="ECO:0000313" key="9">
    <source>
        <dbReference type="Proteomes" id="UP000001542"/>
    </source>
</evidence>
<protein>
    <submittedName>
        <fullName evidence="8">Uncharacterized protein</fullName>
    </submittedName>
</protein>
<gene>
    <name evidence="8" type="ORF">TVAG_446740</name>
</gene>
<reference evidence="8" key="2">
    <citation type="journal article" date="2007" name="Science">
        <title>Draft genome sequence of the sexually transmitted pathogen Trichomonas vaginalis.</title>
        <authorList>
            <person name="Carlton J.M."/>
            <person name="Hirt R.P."/>
            <person name="Silva J.C."/>
            <person name="Delcher A.L."/>
            <person name="Schatz M."/>
            <person name="Zhao Q."/>
            <person name="Wortman J.R."/>
            <person name="Bidwell S.L."/>
            <person name="Alsmark U.C.M."/>
            <person name="Besteiro S."/>
            <person name="Sicheritz-Ponten T."/>
            <person name="Noel C.J."/>
            <person name="Dacks J.B."/>
            <person name="Foster P.G."/>
            <person name="Simillion C."/>
            <person name="Van de Peer Y."/>
            <person name="Miranda-Saavedra D."/>
            <person name="Barton G.J."/>
            <person name="Westrop G.D."/>
            <person name="Mueller S."/>
            <person name="Dessi D."/>
            <person name="Fiori P.L."/>
            <person name="Ren Q."/>
            <person name="Paulsen I."/>
            <person name="Zhang H."/>
            <person name="Bastida-Corcuera F.D."/>
            <person name="Simoes-Barbosa A."/>
            <person name="Brown M.T."/>
            <person name="Hayes R.D."/>
            <person name="Mukherjee M."/>
            <person name="Okumura C.Y."/>
            <person name="Schneider R."/>
            <person name="Smith A.J."/>
            <person name="Vanacova S."/>
            <person name="Villalvazo M."/>
            <person name="Haas B.J."/>
            <person name="Pertea M."/>
            <person name="Feldblyum T.V."/>
            <person name="Utterback T.R."/>
            <person name="Shu C.L."/>
            <person name="Osoegawa K."/>
            <person name="de Jong P.J."/>
            <person name="Hrdy I."/>
            <person name="Horvathova L."/>
            <person name="Zubacova Z."/>
            <person name="Dolezal P."/>
            <person name="Malik S.B."/>
            <person name="Logsdon J.M. Jr."/>
            <person name="Henze K."/>
            <person name="Gupta A."/>
            <person name="Wang C.C."/>
            <person name="Dunne R.L."/>
            <person name="Upcroft J.A."/>
            <person name="Upcroft P."/>
            <person name="White O."/>
            <person name="Salzberg S.L."/>
            <person name="Tang P."/>
            <person name="Chiu C.-H."/>
            <person name="Lee Y.-S."/>
            <person name="Embley T.M."/>
            <person name="Coombs G.H."/>
            <person name="Mottram J.C."/>
            <person name="Tachezy J."/>
            <person name="Fraser-Liggett C.M."/>
            <person name="Johnson P.J."/>
        </authorList>
    </citation>
    <scope>NUCLEOTIDE SEQUENCE [LARGE SCALE GENOMIC DNA]</scope>
    <source>
        <strain evidence="8">G3</strain>
    </source>
</reference>
<feature type="compositionally biased region" description="Low complexity" evidence="5">
    <location>
        <begin position="88"/>
        <end position="99"/>
    </location>
</feature>
<evidence type="ECO:0000256" key="2">
    <source>
        <dbReference type="ARBA" id="ARBA00022771"/>
    </source>
</evidence>
<feature type="compositionally biased region" description="Polar residues" evidence="5">
    <location>
        <begin position="156"/>
        <end position="168"/>
    </location>
</feature>
<keyword evidence="2 4" id="KW-0863">Zinc-finger</keyword>
<dbReference type="STRING" id="5722.A2E8N3"/>
<dbReference type="Gene3D" id="1.10.150.50">
    <property type="entry name" value="Transcription Factor, Ets-1"/>
    <property type="match status" value="1"/>
</dbReference>
<dbReference type="SMR" id="A2E8N3"/>
<evidence type="ECO:0000313" key="8">
    <source>
        <dbReference type="EMBL" id="EAY10972.1"/>
    </source>
</evidence>